<organism evidence="6 7">
    <name type="scientific">Stygiolobus caldivivus</name>
    <dbReference type="NCBI Taxonomy" id="2824673"/>
    <lineage>
        <taxon>Archaea</taxon>
        <taxon>Thermoproteota</taxon>
        <taxon>Thermoprotei</taxon>
        <taxon>Sulfolobales</taxon>
        <taxon>Sulfolobaceae</taxon>
        <taxon>Stygiolobus</taxon>
    </lineage>
</organism>
<dbReference type="PROSITE" id="PS00961">
    <property type="entry name" value="RIBOSOMAL_S28E"/>
    <property type="match status" value="1"/>
</dbReference>
<accession>A0A8D5ZIE7</accession>
<dbReference type="GO" id="GO:0030490">
    <property type="term" value="P:maturation of SSU-rRNA"/>
    <property type="evidence" value="ECO:0007669"/>
    <property type="project" value="TreeGrafter"/>
</dbReference>
<dbReference type="EMBL" id="AP024597">
    <property type="protein sequence ID" value="BCU70544.1"/>
    <property type="molecule type" value="Genomic_DNA"/>
</dbReference>
<dbReference type="PANTHER" id="PTHR10769:SF3">
    <property type="entry name" value="SMALL RIBOSOMAL SUBUNIT PROTEIN ES28"/>
    <property type="match status" value="1"/>
</dbReference>
<dbReference type="AlphaFoldDB" id="A0A8D5ZIE7"/>
<keyword evidence="7" id="KW-1185">Reference proteome</keyword>
<evidence type="ECO:0000256" key="2">
    <source>
        <dbReference type="ARBA" id="ARBA00022980"/>
    </source>
</evidence>
<dbReference type="Pfam" id="PF01200">
    <property type="entry name" value="Ribosomal_S28e"/>
    <property type="match status" value="1"/>
</dbReference>
<comment type="similarity">
    <text evidence="1 5">Belongs to the eukaryotic ribosomal protein eS28 family.</text>
</comment>
<dbReference type="InterPro" id="IPR012340">
    <property type="entry name" value="NA-bd_OB-fold"/>
</dbReference>
<dbReference type="PANTHER" id="PTHR10769">
    <property type="entry name" value="40S RIBOSOMAL PROTEIN S28"/>
    <property type="match status" value="1"/>
</dbReference>
<dbReference type="GO" id="GO:0003735">
    <property type="term" value="F:structural constituent of ribosome"/>
    <property type="evidence" value="ECO:0007669"/>
    <property type="project" value="InterPro"/>
</dbReference>
<proteinExistence type="inferred from homology"/>
<dbReference type="KEGG" id="csty:KN1_18410"/>
<sequence length="90" mass="10183">MIIWVIGLSEKAKQSTQSPIIEEFGFPAEVIQILDRTGVTGEVTQVRVRVLEGRDKGRILTRNVKGPVRLGDILILRETEREARKLSSKR</sequence>
<keyword evidence="3 5" id="KW-0687">Ribonucleoprotein</keyword>
<evidence type="ECO:0000313" key="6">
    <source>
        <dbReference type="EMBL" id="BCU70544.1"/>
    </source>
</evidence>
<dbReference type="SUPFAM" id="SSF50249">
    <property type="entry name" value="Nucleic acid-binding proteins"/>
    <property type="match status" value="1"/>
</dbReference>
<gene>
    <name evidence="5" type="primary">rps28e</name>
    <name evidence="6" type="ORF">KN1_18410</name>
</gene>
<dbReference type="GO" id="GO:0000028">
    <property type="term" value="P:ribosomal small subunit assembly"/>
    <property type="evidence" value="ECO:0007669"/>
    <property type="project" value="TreeGrafter"/>
</dbReference>
<dbReference type="Gene3D" id="2.40.50.140">
    <property type="entry name" value="Nucleic acid-binding proteins"/>
    <property type="match status" value="1"/>
</dbReference>
<dbReference type="NCBIfam" id="NF003080">
    <property type="entry name" value="PRK04007.1"/>
    <property type="match status" value="1"/>
</dbReference>
<dbReference type="GO" id="GO:0022627">
    <property type="term" value="C:cytosolic small ribosomal subunit"/>
    <property type="evidence" value="ECO:0007669"/>
    <property type="project" value="TreeGrafter"/>
</dbReference>
<dbReference type="CDD" id="cd04457">
    <property type="entry name" value="S1_S28E"/>
    <property type="match status" value="1"/>
</dbReference>
<evidence type="ECO:0000256" key="4">
    <source>
        <dbReference type="ARBA" id="ARBA00035146"/>
    </source>
</evidence>
<protein>
    <recommendedName>
        <fullName evidence="4 5">Small ribosomal subunit protein eS28</fullName>
    </recommendedName>
</protein>
<keyword evidence="2 5" id="KW-0689">Ribosomal protein</keyword>
<name>A0A8D5ZIE7_9CREN</name>
<dbReference type="GO" id="GO:0006412">
    <property type="term" value="P:translation"/>
    <property type="evidence" value="ECO:0007669"/>
    <property type="project" value="UniProtKB-UniRule"/>
</dbReference>
<evidence type="ECO:0000256" key="1">
    <source>
        <dbReference type="ARBA" id="ARBA00005943"/>
    </source>
</evidence>
<dbReference type="InterPro" id="IPR028626">
    <property type="entry name" value="Ribosomal_eS28_CS"/>
</dbReference>
<dbReference type="FunFam" id="2.40.50.140:FF:000145">
    <property type="entry name" value="30S ribosomal protein S28e"/>
    <property type="match status" value="1"/>
</dbReference>
<evidence type="ECO:0000256" key="3">
    <source>
        <dbReference type="ARBA" id="ARBA00023274"/>
    </source>
</evidence>
<evidence type="ECO:0000313" key="7">
    <source>
        <dbReference type="Proteomes" id="UP000825123"/>
    </source>
</evidence>
<evidence type="ECO:0000256" key="5">
    <source>
        <dbReference type="HAMAP-Rule" id="MF_00292"/>
    </source>
</evidence>
<dbReference type="HAMAP" id="MF_00292">
    <property type="entry name" value="Ribosomal_eS28"/>
    <property type="match status" value="1"/>
</dbReference>
<reference evidence="6 7" key="1">
    <citation type="submission" date="2021-04" db="EMBL/GenBank/DDBJ databases">
        <title>Complete genome sequence of Stygiolobus sp. KN-1.</title>
        <authorList>
            <person name="Nakamura K."/>
            <person name="Sakai H."/>
            <person name="Kurosawa N."/>
        </authorList>
    </citation>
    <scope>NUCLEOTIDE SEQUENCE [LARGE SCALE GENOMIC DNA]</scope>
    <source>
        <strain evidence="6 7">KN-1</strain>
    </source>
</reference>
<dbReference type="Proteomes" id="UP000825123">
    <property type="component" value="Chromosome"/>
</dbReference>
<dbReference type="InterPro" id="IPR000289">
    <property type="entry name" value="Ribosomal_eS28"/>
</dbReference>